<proteinExistence type="predicted"/>
<gene>
    <name evidence="2" type="ORF">HID58_077088</name>
</gene>
<name>A0ABQ7YPF0_BRANA</name>
<feature type="region of interest" description="Disordered" evidence="1">
    <location>
        <begin position="33"/>
        <end position="69"/>
    </location>
</feature>
<evidence type="ECO:0000313" key="2">
    <source>
        <dbReference type="EMBL" id="KAH0870066.1"/>
    </source>
</evidence>
<dbReference type="Proteomes" id="UP000824890">
    <property type="component" value="Unassembled WGS sequence"/>
</dbReference>
<dbReference type="PANTHER" id="PTHR33710:SF86">
    <property type="entry name" value="VIRAL MOVEMENT PROTEIN"/>
    <property type="match status" value="1"/>
</dbReference>
<protein>
    <recommendedName>
        <fullName evidence="4">Endonuclease/exonuclease/phosphatase domain-containing protein</fullName>
    </recommendedName>
</protein>
<evidence type="ECO:0000256" key="1">
    <source>
        <dbReference type="SAM" id="MobiDB-lite"/>
    </source>
</evidence>
<organism evidence="2 3">
    <name type="scientific">Brassica napus</name>
    <name type="common">Rape</name>
    <dbReference type="NCBI Taxonomy" id="3708"/>
    <lineage>
        <taxon>Eukaryota</taxon>
        <taxon>Viridiplantae</taxon>
        <taxon>Streptophyta</taxon>
        <taxon>Embryophyta</taxon>
        <taxon>Tracheophyta</taxon>
        <taxon>Spermatophyta</taxon>
        <taxon>Magnoliopsida</taxon>
        <taxon>eudicotyledons</taxon>
        <taxon>Gunneridae</taxon>
        <taxon>Pentapetalae</taxon>
        <taxon>rosids</taxon>
        <taxon>malvids</taxon>
        <taxon>Brassicales</taxon>
        <taxon>Brassicaceae</taxon>
        <taxon>Brassiceae</taxon>
        <taxon>Brassica</taxon>
    </lineage>
</organism>
<accession>A0ABQ7YPF0</accession>
<feature type="compositionally biased region" description="Polar residues" evidence="1">
    <location>
        <begin position="49"/>
        <end position="66"/>
    </location>
</feature>
<dbReference type="Gene3D" id="3.60.10.10">
    <property type="entry name" value="Endonuclease/exonuclease/phosphatase"/>
    <property type="match status" value="1"/>
</dbReference>
<keyword evidence="3" id="KW-1185">Reference proteome</keyword>
<sequence length="427" mass="47669">MWEIWSLRSTLPSAPTHSRGVGVPVNSVAAVLKRRSRSAESKGRKTSRPSRSTRQWRAVSSKSSMEPPNLIENATAAKAENGITATQASETASEDASFQDQEGMRVPEITEANEAIEANEATEGGEALSESINAADTELMHKTPATESKVAASPPNMKQVISLDRHSGYSMVHVYHEHDGTSPTTDGTEVKESESPFFLVNNRKETRIQPNNSRRISSALPFGWKYISNSEHHDNARIIVVWHPSVTVDTTGMGDLNLALQDAELFEARSNGLNFSWWNNQDDSPISKKIDHALINQSWGQKFPDAFCDFLEPQQSDHAPCLFKMPSITRRVTKPFKFFHHVIDHPEYLNSVKEAWNCESIVGSMKFKLARSVKLMKKVLRKLNSTHYSGITQRVKDQAAKVTTLQRQLLTAPGPATARLEHEERTK</sequence>
<reference evidence="2 3" key="1">
    <citation type="submission" date="2021-05" db="EMBL/GenBank/DDBJ databases">
        <title>Genome Assembly of Synthetic Allotetraploid Brassica napus Reveals Homoeologous Exchanges between Subgenomes.</title>
        <authorList>
            <person name="Davis J.T."/>
        </authorList>
    </citation>
    <scope>NUCLEOTIDE SEQUENCE [LARGE SCALE GENOMIC DNA]</scope>
    <source>
        <strain evidence="3">cv. Da-Ae</strain>
        <tissue evidence="2">Seedling</tissue>
    </source>
</reference>
<evidence type="ECO:0000313" key="3">
    <source>
        <dbReference type="Proteomes" id="UP000824890"/>
    </source>
</evidence>
<dbReference type="SUPFAM" id="SSF56219">
    <property type="entry name" value="DNase I-like"/>
    <property type="match status" value="1"/>
</dbReference>
<comment type="caution">
    <text evidence="2">The sequence shown here is derived from an EMBL/GenBank/DDBJ whole genome shotgun (WGS) entry which is preliminary data.</text>
</comment>
<dbReference type="EMBL" id="JAGKQM010000017">
    <property type="protein sequence ID" value="KAH0870066.1"/>
    <property type="molecule type" value="Genomic_DNA"/>
</dbReference>
<dbReference type="PANTHER" id="PTHR33710">
    <property type="entry name" value="BNAC02G09200D PROTEIN"/>
    <property type="match status" value="1"/>
</dbReference>
<dbReference type="InterPro" id="IPR036691">
    <property type="entry name" value="Endo/exonu/phosph_ase_sf"/>
</dbReference>
<evidence type="ECO:0008006" key="4">
    <source>
        <dbReference type="Google" id="ProtNLM"/>
    </source>
</evidence>